<accession>A0A101KT81</accession>
<feature type="binding site" evidence="2">
    <location>
        <begin position="9"/>
        <end position="16"/>
    </location>
    <ligand>
        <name>substrate</name>
    </ligand>
</feature>
<sequence>MYPLVYIARHGQTEWNAEGRLQGQADTDMNALGREQAIGNGRRLAGFVRNPADFDFVASPMRRTRETMELMRVAMGLDRLAYRTDPCLVEMSFGDWQGFTFAELEARLPGSTDGRRHAKWDFQPPGEGAESYEMLLDRIKPWFDSLRGPTVCVTHGGVMRCLFRFVEGMSKKDAAGLEVPQDCLLRLEGRSLEWL</sequence>
<dbReference type="PANTHER" id="PTHR48100">
    <property type="entry name" value="BROAD-SPECIFICITY PHOSPHATASE YOR283W-RELATED"/>
    <property type="match status" value="1"/>
</dbReference>
<evidence type="ECO:0000313" key="3">
    <source>
        <dbReference type="EMBL" id="KUM26590.1"/>
    </source>
</evidence>
<dbReference type="InterPro" id="IPR050275">
    <property type="entry name" value="PGM_Phosphatase"/>
</dbReference>
<dbReference type="Proteomes" id="UP000053176">
    <property type="component" value="Unassembled WGS sequence"/>
</dbReference>
<dbReference type="InterPro" id="IPR001345">
    <property type="entry name" value="PG/BPGM_mutase_AS"/>
</dbReference>
<dbReference type="PANTHER" id="PTHR48100:SF59">
    <property type="entry name" value="ADENOSYLCOBALAMIN_ALPHA-RIBAZOLE PHOSPHATASE"/>
    <property type="match status" value="1"/>
</dbReference>
<name>A0A101KT81_RHILI</name>
<dbReference type="PROSITE" id="PS00175">
    <property type="entry name" value="PG_MUTASE"/>
    <property type="match status" value="1"/>
</dbReference>
<dbReference type="Gene3D" id="3.40.50.1240">
    <property type="entry name" value="Phosphoglycerate mutase-like"/>
    <property type="match status" value="1"/>
</dbReference>
<dbReference type="SMART" id="SM00855">
    <property type="entry name" value="PGAM"/>
    <property type="match status" value="1"/>
</dbReference>
<dbReference type="SUPFAM" id="SSF53254">
    <property type="entry name" value="Phosphoglycerate mutase-like"/>
    <property type="match status" value="1"/>
</dbReference>
<gene>
    <name evidence="3" type="ORF">AU467_20890</name>
</gene>
<evidence type="ECO:0000313" key="4">
    <source>
        <dbReference type="Proteomes" id="UP000053176"/>
    </source>
</evidence>
<feature type="active site" description="Tele-phosphohistidine intermediate" evidence="1">
    <location>
        <position position="10"/>
    </location>
</feature>
<dbReference type="AlphaFoldDB" id="A0A101KT81"/>
<evidence type="ECO:0000256" key="1">
    <source>
        <dbReference type="PIRSR" id="PIRSR613078-1"/>
    </source>
</evidence>
<organism evidence="3 4">
    <name type="scientific">Rhizobium loti</name>
    <name type="common">Mesorhizobium loti</name>
    <dbReference type="NCBI Taxonomy" id="381"/>
    <lineage>
        <taxon>Bacteria</taxon>
        <taxon>Pseudomonadati</taxon>
        <taxon>Pseudomonadota</taxon>
        <taxon>Alphaproteobacteria</taxon>
        <taxon>Hyphomicrobiales</taxon>
        <taxon>Phyllobacteriaceae</taxon>
        <taxon>Mesorhizobium</taxon>
    </lineage>
</organism>
<dbReference type="GO" id="GO:0016791">
    <property type="term" value="F:phosphatase activity"/>
    <property type="evidence" value="ECO:0007669"/>
    <property type="project" value="TreeGrafter"/>
</dbReference>
<feature type="active site" description="Proton donor/acceptor" evidence="1">
    <location>
        <position position="90"/>
    </location>
</feature>
<dbReference type="InterPro" id="IPR013078">
    <property type="entry name" value="His_Pase_superF_clade-1"/>
</dbReference>
<comment type="caution">
    <text evidence="3">The sequence shown here is derived from an EMBL/GenBank/DDBJ whole genome shotgun (WGS) entry which is preliminary data.</text>
</comment>
<dbReference type="GO" id="GO:0005737">
    <property type="term" value="C:cytoplasm"/>
    <property type="evidence" value="ECO:0007669"/>
    <property type="project" value="TreeGrafter"/>
</dbReference>
<proteinExistence type="predicted"/>
<feature type="binding site" evidence="2">
    <location>
        <position position="63"/>
    </location>
    <ligand>
        <name>substrate</name>
    </ligand>
</feature>
<dbReference type="PIRSF" id="PIRSF000709">
    <property type="entry name" value="6PFK_2-Ptase"/>
    <property type="match status" value="1"/>
</dbReference>
<reference evidence="3 4" key="1">
    <citation type="submission" date="2015-12" db="EMBL/GenBank/DDBJ databases">
        <title>Draft genome sequence of Mesorhizobium sp. UFLA 01-765, a multitolerant efficient symbiont and plant-growth promoting strain isolated from Zn-mining soil using Leucaena leucocephala as a trap plant.</title>
        <authorList>
            <person name="Rangel W.M."/>
            <person name="Thijs S."/>
            <person name="Longatti S.M."/>
            <person name="Moreira F.M."/>
            <person name="Weyens N."/>
            <person name="Vangronsveld J."/>
            <person name="Van Hamme J.D."/>
            <person name="Bottos E.M."/>
            <person name="Rineau F."/>
        </authorList>
    </citation>
    <scope>NUCLEOTIDE SEQUENCE [LARGE SCALE GENOMIC DNA]</scope>
    <source>
        <strain evidence="3 4">UFLA 01-765</strain>
    </source>
</reference>
<dbReference type="InterPro" id="IPR029033">
    <property type="entry name" value="His_PPase_superfam"/>
</dbReference>
<dbReference type="OrthoDB" id="9781415at2"/>
<dbReference type="EMBL" id="LPWA01000104">
    <property type="protein sequence ID" value="KUM26590.1"/>
    <property type="molecule type" value="Genomic_DNA"/>
</dbReference>
<dbReference type="Pfam" id="PF00300">
    <property type="entry name" value="His_Phos_1"/>
    <property type="match status" value="1"/>
</dbReference>
<protein>
    <submittedName>
        <fullName evidence="3">Phosphoglycerate mutase</fullName>
    </submittedName>
</protein>
<evidence type="ECO:0000256" key="2">
    <source>
        <dbReference type="PIRSR" id="PIRSR613078-2"/>
    </source>
</evidence>
<dbReference type="CDD" id="cd07067">
    <property type="entry name" value="HP_PGM_like"/>
    <property type="match status" value="1"/>
</dbReference>